<dbReference type="InterPro" id="IPR014001">
    <property type="entry name" value="Helicase_ATP-bd"/>
</dbReference>
<dbReference type="CDD" id="cd17920">
    <property type="entry name" value="DEXHc_RecQ"/>
    <property type="match status" value="1"/>
</dbReference>
<dbReference type="Pfam" id="PF00270">
    <property type="entry name" value="DEAD"/>
    <property type="match status" value="1"/>
</dbReference>
<dbReference type="GO" id="GO:0000724">
    <property type="term" value="P:double-strand break repair via homologous recombination"/>
    <property type="evidence" value="ECO:0007669"/>
    <property type="project" value="TreeGrafter"/>
</dbReference>
<keyword evidence="7" id="KW-0413">Isomerase</keyword>
<dbReference type="GO" id="GO:0003677">
    <property type="term" value="F:DNA binding"/>
    <property type="evidence" value="ECO:0007669"/>
    <property type="project" value="UniProtKB-KW"/>
</dbReference>
<organism evidence="14 15">
    <name type="scientific">Flavipsychrobacter stenotrophus</name>
    <dbReference type="NCBI Taxonomy" id="2077091"/>
    <lineage>
        <taxon>Bacteria</taxon>
        <taxon>Pseudomonadati</taxon>
        <taxon>Bacteroidota</taxon>
        <taxon>Chitinophagia</taxon>
        <taxon>Chitinophagales</taxon>
        <taxon>Chitinophagaceae</taxon>
        <taxon>Flavipsychrobacter</taxon>
    </lineage>
</organism>
<dbReference type="InterPro" id="IPR032284">
    <property type="entry name" value="RecQ_Zn-bd"/>
</dbReference>
<dbReference type="PROSITE" id="PS51192">
    <property type="entry name" value="HELICASE_ATP_BIND_1"/>
    <property type="match status" value="1"/>
</dbReference>
<dbReference type="GO" id="GO:0009378">
    <property type="term" value="F:four-way junction helicase activity"/>
    <property type="evidence" value="ECO:0007669"/>
    <property type="project" value="TreeGrafter"/>
</dbReference>
<evidence type="ECO:0000256" key="2">
    <source>
        <dbReference type="ARBA" id="ARBA00022741"/>
    </source>
</evidence>
<dbReference type="PROSITE" id="PS51194">
    <property type="entry name" value="HELICASE_CTER"/>
    <property type="match status" value="1"/>
</dbReference>
<protein>
    <recommendedName>
        <fullName evidence="10">ATP-dependent DNA helicase RecQ</fullName>
        <ecNumber evidence="9">5.6.2.4</ecNumber>
    </recommendedName>
    <alternativeName>
        <fullName evidence="11">DNA 3'-5' helicase RecQ</fullName>
    </alternativeName>
</protein>
<keyword evidence="5" id="KW-0067">ATP-binding</keyword>
<accession>A0A2S7T0E8</accession>
<evidence type="ECO:0000313" key="14">
    <source>
        <dbReference type="EMBL" id="PQJ12662.1"/>
    </source>
</evidence>
<keyword evidence="4 14" id="KW-0347">Helicase</keyword>
<dbReference type="GO" id="GO:0005694">
    <property type="term" value="C:chromosome"/>
    <property type="evidence" value="ECO:0007669"/>
    <property type="project" value="TreeGrafter"/>
</dbReference>
<keyword evidence="2" id="KW-0547">Nucleotide-binding</keyword>
<dbReference type="Proteomes" id="UP000239872">
    <property type="component" value="Unassembled WGS sequence"/>
</dbReference>
<dbReference type="EMBL" id="PPSL01000001">
    <property type="protein sequence ID" value="PQJ12662.1"/>
    <property type="molecule type" value="Genomic_DNA"/>
</dbReference>
<dbReference type="GO" id="GO:0043138">
    <property type="term" value="F:3'-5' DNA helicase activity"/>
    <property type="evidence" value="ECO:0007669"/>
    <property type="project" value="UniProtKB-EC"/>
</dbReference>
<name>A0A2S7T0E8_9BACT</name>
<evidence type="ECO:0000256" key="4">
    <source>
        <dbReference type="ARBA" id="ARBA00022806"/>
    </source>
</evidence>
<sequence>MPSAEEILKKYWGYDGFRPLQKDIIDSVLTDNDTFALLPTGGGKSVCYQVPALMLDGCCLVISPLIALMQDQVNRLQQLDIPAASIHSGMYYNEVRQTLENAISGDYKLLYVSPERLQTDLFQDYMYKLDVSLIAVDEAHCVSQWGHDFRPDYLKIAELRSIYKRTPVLALTATATEEIQQDIALQLKLKKPNYFKQSFARQNIFYEVRYSENKNRDTEDEIKDCSIVYCRSRKQTEATGRHLQQHGINTAVYHAGMTKPDRDKAQEEWMADKAPVIVATTAFGMGIDKPDVRTVLHYDAPEHLEAWYQEAGRAGRDGKKSFALTLYNSVDIKRLSESTALQFPPESFMKKVYQGVAEYLQIPIGCEPHKYYSFDISDFCDKFSLQLTQVIYAMKLLEREGLWAMTEAVHSPSTVHFITDRHVLDNMATSHPKMQYIAVGLLRMYNTIFHFPTHIREFAIARQLRLQYDEVVHMLGQMHRMGLIEYNKAGDGPQLFFHHTRVDSAHLLIDLNRIHVLRKRHELRTEKMLAFLYNKEVCRERVVLQYFGEVDAKDCGHCDVCKGERAVTTGAGKLKEQLFRTLMAGSKTLAQLTQTYDAPDKHQITELVRGMMDEGVVIIGDDGVVRYKK</sequence>
<dbReference type="RefSeq" id="WP_105037545.1">
    <property type="nucleotide sequence ID" value="NZ_PPSL01000001.1"/>
</dbReference>
<keyword evidence="3" id="KW-0378">Hydrolase</keyword>
<dbReference type="PANTHER" id="PTHR13710:SF120">
    <property type="entry name" value="BIFUNCTIONAL 3'-5' EXONUCLEASE_ATP-DEPENDENT HELICASE WRN"/>
    <property type="match status" value="1"/>
</dbReference>
<feature type="domain" description="Helicase ATP-binding" evidence="12">
    <location>
        <begin position="25"/>
        <end position="193"/>
    </location>
</feature>
<dbReference type="FunFam" id="3.40.50.300:FF:000296">
    <property type="entry name" value="ATP-dependent DNA helicase RecQ"/>
    <property type="match status" value="1"/>
</dbReference>
<dbReference type="SMART" id="SM00490">
    <property type="entry name" value="HELICc"/>
    <property type="match status" value="1"/>
</dbReference>
<dbReference type="Pfam" id="PF00271">
    <property type="entry name" value="Helicase_C"/>
    <property type="match status" value="1"/>
</dbReference>
<dbReference type="Pfam" id="PF16124">
    <property type="entry name" value="RecQ_Zn_bind"/>
    <property type="match status" value="1"/>
</dbReference>
<dbReference type="Gene3D" id="3.40.50.300">
    <property type="entry name" value="P-loop containing nucleotide triphosphate hydrolases"/>
    <property type="match status" value="2"/>
</dbReference>
<dbReference type="GO" id="GO:0005524">
    <property type="term" value="F:ATP binding"/>
    <property type="evidence" value="ECO:0007669"/>
    <property type="project" value="UniProtKB-KW"/>
</dbReference>
<dbReference type="OrthoDB" id="9763310at2"/>
<dbReference type="SMART" id="SM00487">
    <property type="entry name" value="DEXDc"/>
    <property type="match status" value="1"/>
</dbReference>
<evidence type="ECO:0000256" key="5">
    <source>
        <dbReference type="ARBA" id="ARBA00022840"/>
    </source>
</evidence>
<gene>
    <name evidence="14" type="ORF">CJD36_002650</name>
</gene>
<reference evidence="14 15" key="1">
    <citation type="submission" date="2018-01" db="EMBL/GenBank/DDBJ databases">
        <title>A novel member of the phylum Bacteroidetes isolated from glacier ice.</title>
        <authorList>
            <person name="Liu Q."/>
            <person name="Xin Y.-H."/>
        </authorList>
    </citation>
    <scope>NUCLEOTIDE SEQUENCE [LARGE SCALE GENOMIC DNA]</scope>
    <source>
        <strain evidence="14 15">RB1R16</strain>
    </source>
</reference>
<evidence type="ECO:0000256" key="1">
    <source>
        <dbReference type="ARBA" id="ARBA00005446"/>
    </source>
</evidence>
<evidence type="ECO:0000259" key="13">
    <source>
        <dbReference type="PROSITE" id="PS51194"/>
    </source>
</evidence>
<comment type="caution">
    <text evidence="14">The sequence shown here is derived from an EMBL/GenBank/DDBJ whole genome shotgun (WGS) entry which is preliminary data.</text>
</comment>
<evidence type="ECO:0000256" key="6">
    <source>
        <dbReference type="ARBA" id="ARBA00023125"/>
    </source>
</evidence>
<evidence type="ECO:0000259" key="12">
    <source>
        <dbReference type="PROSITE" id="PS51192"/>
    </source>
</evidence>
<evidence type="ECO:0000256" key="11">
    <source>
        <dbReference type="ARBA" id="ARBA00044550"/>
    </source>
</evidence>
<keyword evidence="6" id="KW-0238">DNA-binding</keyword>
<feature type="domain" description="Helicase C-terminal" evidence="13">
    <location>
        <begin position="217"/>
        <end position="364"/>
    </location>
</feature>
<evidence type="ECO:0000256" key="10">
    <source>
        <dbReference type="ARBA" id="ARBA00044535"/>
    </source>
</evidence>
<evidence type="ECO:0000313" key="15">
    <source>
        <dbReference type="Proteomes" id="UP000239872"/>
    </source>
</evidence>
<dbReference type="SUPFAM" id="SSF52540">
    <property type="entry name" value="P-loop containing nucleoside triphosphate hydrolases"/>
    <property type="match status" value="1"/>
</dbReference>
<evidence type="ECO:0000256" key="8">
    <source>
        <dbReference type="ARBA" id="ARBA00034617"/>
    </source>
</evidence>
<dbReference type="GO" id="GO:0005737">
    <property type="term" value="C:cytoplasm"/>
    <property type="evidence" value="ECO:0007669"/>
    <property type="project" value="TreeGrafter"/>
</dbReference>
<evidence type="ECO:0000256" key="7">
    <source>
        <dbReference type="ARBA" id="ARBA00023235"/>
    </source>
</evidence>
<dbReference type="GO" id="GO:0016787">
    <property type="term" value="F:hydrolase activity"/>
    <property type="evidence" value="ECO:0007669"/>
    <property type="project" value="UniProtKB-KW"/>
</dbReference>
<dbReference type="InterPro" id="IPR011545">
    <property type="entry name" value="DEAD/DEAH_box_helicase_dom"/>
</dbReference>
<evidence type="ECO:0000256" key="9">
    <source>
        <dbReference type="ARBA" id="ARBA00034808"/>
    </source>
</evidence>
<dbReference type="InterPro" id="IPR004589">
    <property type="entry name" value="DNA_helicase_ATP-dep_RecQ"/>
</dbReference>
<dbReference type="EC" id="5.6.2.4" evidence="9"/>
<dbReference type="InterPro" id="IPR036388">
    <property type="entry name" value="WH-like_DNA-bd_sf"/>
</dbReference>
<keyword evidence="15" id="KW-1185">Reference proteome</keyword>
<dbReference type="InterPro" id="IPR001650">
    <property type="entry name" value="Helicase_C-like"/>
</dbReference>
<dbReference type="InterPro" id="IPR027417">
    <property type="entry name" value="P-loop_NTPase"/>
</dbReference>
<proteinExistence type="inferred from homology"/>
<evidence type="ECO:0000256" key="3">
    <source>
        <dbReference type="ARBA" id="ARBA00022801"/>
    </source>
</evidence>
<comment type="similarity">
    <text evidence="1">Belongs to the helicase family. RecQ subfamily.</text>
</comment>
<dbReference type="NCBIfam" id="TIGR00614">
    <property type="entry name" value="recQ_fam"/>
    <property type="match status" value="1"/>
</dbReference>
<comment type="catalytic activity">
    <reaction evidence="8">
        <text>Couples ATP hydrolysis with the unwinding of duplex DNA by translocating in the 3'-5' direction.</text>
        <dbReference type="EC" id="5.6.2.4"/>
    </reaction>
</comment>
<dbReference type="AlphaFoldDB" id="A0A2S7T0E8"/>
<dbReference type="PANTHER" id="PTHR13710">
    <property type="entry name" value="DNA HELICASE RECQ FAMILY MEMBER"/>
    <property type="match status" value="1"/>
</dbReference>
<dbReference type="Gene3D" id="1.10.10.10">
    <property type="entry name" value="Winged helix-like DNA-binding domain superfamily/Winged helix DNA-binding domain"/>
    <property type="match status" value="1"/>
</dbReference>